<dbReference type="Pfam" id="PF00400">
    <property type="entry name" value="WD40"/>
    <property type="match status" value="3"/>
</dbReference>
<dbReference type="GO" id="GO:0005730">
    <property type="term" value="C:nucleolus"/>
    <property type="evidence" value="ECO:0007669"/>
    <property type="project" value="EnsemblFungi"/>
</dbReference>
<dbReference type="Pfam" id="PF12265">
    <property type="entry name" value="CAF1C_H4-bd"/>
    <property type="match status" value="1"/>
</dbReference>
<evidence type="ECO:0000256" key="2">
    <source>
        <dbReference type="ARBA" id="ARBA00022737"/>
    </source>
</evidence>
<dbReference type="PANTHER" id="PTHR45903:SF1">
    <property type="entry name" value="GLUTAMATE-RICH WD REPEAT-CONTAINING PROTEIN 1"/>
    <property type="match status" value="1"/>
</dbReference>
<dbReference type="EMBL" id="KQ964463">
    <property type="protein sequence ID" value="KXN71979.1"/>
    <property type="molecule type" value="Genomic_DNA"/>
</dbReference>
<evidence type="ECO:0000313" key="8">
    <source>
        <dbReference type="Proteomes" id="UP000070444"/>
    </source>
</evidence>
<name>A0A137PAD8_CONC2</name>
<feature type="compositionally biased region" description="Basic and acidic residues" evidence="5">
    <location>
        <begin position="1"/>
        <end position="17"/>
    </location>
</feature>
<dbReference type="PROSITE" id="PS50294">
    <property type="entry name" value="WD_REPEATS_REGION"/>
    <property type="match status" value="3"/>
</dbReference>
<dbReference type="GO" id="GO:0042254">
    <property type="term" value="P:ribosome biogenesis"/>
    <property type="evidence" value="ECO:0007669"/>
    <property type="project" value="EnsemblFungi"/>
</dbReference>
<dbReference type="InterPro" id="IPR015943">
    <property type="entry name" value="WD40/YVTN_repeat-like_dom_sf"/>
</dbReference>
<evidence type="ECO:0000256" key="5">
    <source>
        <dbReference type="SAM" id="MobiDB-lite"/>
    </source>
</evidence>
<reference evidence="7 8" key="1">
    <citation type="journal article" date="2015" name="Genome Biol. Evol.">
        <title>Phylogenomic analyses indicate that early fungi evolved digesting cell walls of algal ancestors of land plants.</title>
        <authorList>
            <person name="Chang Y."/>
            <person name="Wang S."/>
            <person name="Sekimoto S."/>
            <person name="Aerts A.L."/>
            <person name="Choi C."/>
            <person name="Clum A."/>
            <person name="LaButti K.M."/>
            <person name="Lindquist E.A."/>
            <person name="Yee Ngan C."/>
            <person name="Ohm R.A."/>
            <person name="Salamov A.A."/>
            <person name="Grigoriev I.V."/>
            <person name="Spatafora J.W."/>
            <person name="Berbee M.L."/>
        </authorList>
    </citation>
    <scope>NUCLEOTIDE SEQUENCE [LARGE SCALE GENOMIC DNA]</scope>
    <source>
        <strain evidence="7 8">NRRL 28638</strain>
    </source>
</reference>
<evidence type="ECO:0000256" key="4">
    <source>
        <dbReference type="PROSITE-ProRule" id="PRU00221"/>
    </source>
</evidence>
<keyword evidence="2" id="KW-0677">Repeat</keyword>
<dbReference type="Proteomes" id="UP000070444">
    <property type="component" value="Unassembled WGS sequence"/>
</dbReference>
<keyword evidence="1 4" id="KW-0853">WD repeat</keyword>
<dbReference type="GO" id="GO:0051082">
    <property type="term" value="F:unfolded protein binding"/>
    <property type="evidence" value="ECO:0007669"/>
    <property type="project" value="EnsemblFungi"/>
</dbReference>
<protein>
    <recommendedName>
        <fullName evidence="3">Glutamate-rich WD repeat-containing protein 1</fullName>
    </recommendedName>
</protein>
<dbReference type="PRINTS" id="PR00320">
    <property type="entry name" value="GPROTEINBRPT"/>
</dbReference>
<feature type="repeat" description="WD" evidence="4">
    <location>
        <begin position="285"/>
        <end position="327"/>
    </location>
</feature>
<dbReference type="SUPFAM" id="SSF50978">
    <property type="entry name" value="WD40 repeat-like"/>
    <property type="match status" value="1"/>
</dbReference>
<feature type="region of interest" description="Disordered" evidence="5">
    <location>
        <begin position="1"/>
        <end position="69"/>
    </location>
</feature>
<dbReference type="SMART" id="SM00320">
    <property type="entry name" value="WD40"/>
    <property type="match status" value="5"/>
</dbReference>
<dbReference type="STRING" id="796925.A0A137PAD8"/>
<dbReference type="Gene3D" id="2.130.10.10">
    <property type="entry name" value="YVTN repeat-like/Quinoprotein amine dehydrogenase"/>
    <property type="match status" value="1"/>
</dbReference>
<dbReference type="InterPro" id="IPR022052">
    <property type="entry name" value="Histone-bd_RBBP4-like_N"/>
</dbReference>
<dbReference type="PANTHER" id="PTHR45903">
    <property type="entry name" value="GLUTAMATE-RICH WD REPEAT-CONTAINING PROTEIN 1"/>
    <property type="match status" value="1"/>
</dbReference>
<feature type="compositionally biased region" description="Acidic residues" evidence="5">
    <location>
        <begin position="156"/>
        <end position="174"/>
    </location>
</feature>
<feature type="compositionally biased region" description="Acidic residues" evidence="5">
    <location>
        <begin position="27"/>
        <end position="65"/>
    </location>
</feature>
<sequence>MSKRLQEEDIHKEERAYQNDPALAEMGDFEDQFEDEVESDDQMDVSESEGESGDEKDMEVDEEEDQTTKRDLKVYLPGLNLEQGEELEVDNSAYQMLHSLSVKWPCLSFDVLPDKLGTNRSKFPMTAYAVAGTQADKPKNNEVMILKMSQLCKTLEDEEEDNDDMDDEEEDDPILESKSIPHFGGVNRVRASVIDGTNVAATWADTGKVHLFNLNPYLTSLNVPGHVIPKNASTPFYTLDVHSDEGFAMDWSTLEPGKLLTGDFNGEIYMTDVSANGVIPDPRPFKGHQSSIEDLQWSPSEKNVFASCSADQTVRIWDVRNKNNSAISVHAHTSDVNVISWNSTVNYLLASGSDDGTFSVWDLRTFSPSAKPTPVASFKWHTAPITSIEWHPSDDSVLAVAGADDQVTLWDLSVEPDEENQGGVLKRPDGSIVPPQLLFIHQGQQDIKEIHWHKQIPGLMMSTAGSGFNIFKTISV</sequence>
<organism evidence="7 8">
    <name type="scientific">Conidiobolus coronatus (strain ATCC 28846 / CBS 209.66 / NRRL 28638)</name>
    <name type="common">Delacroixia coronata</name>
    <dbReference type="NCBI Taxonomy" id="796925"/>
    <lineage>
        <taxon>Eukaryota</taxon>
        <taxon>Fungi</taxon>
        <taxon>Fungi incertae sedis</taxon>
        <taxon>Zoopagomycota</taxon>
        <taxon>Entomophthoromycotina</taxon>
        <taxon>Entomophthoromycetes</taxon>
        <taxon>Entomophthorales</taxon>
        <taxon>Ancylistaceae</taxon>
        <taxon>Conidiobolus</taxon>
    </lineage>
</organism>
<proteinExistence type="predicted"/>
<dbReference type="InterPro" id="IPR036322">
    <property type="entry name" value="WD40_repeat_dom_sf"/>
</dbReference>
<dbReference type="PROSITE" id="PS50082">
    <property type="entry name" value="WD_REPEATS_2"/>
    <property type="match status" value="3"/>
</dbReference>
<feature type="repeat" description="WD" evidence="4">
    <location>
        <begin position="378"/>
        <end position="413"/>
    </location>
</feature>
<feature type="domain" description="Histone-binding protein RBBP4-like N-terminal" evidence="6">
    <location>
        <begin position="85"/>
        <end position="151"/>
    </location>
</feature>
<feature type="region of interest" description="Disordered" evidence="5">
    <location>
        <begin position="156"/>
        <end position="180"/>
    </location>
</feature>
<dbReference type="InterPro" id="IPR020472">
    <property type="entry name" value="WD40_PAC1"/>
</dbReference>
<dbReference type="AlphaFoldDB" id="A0A137PAD8"/>
<evidence type="ECO:0000256" key="1">
    <source>
        <dbReference type="ARBA" id="ARBA00022574"/>
    </source>
</evidence>
<gene>
    <name evidence="7" type="ORF">CONCODRAFT_69439</name>
</gene>
<evidence type="ECO:0000313" key="7">
    <source>
        <dbReference type="EMBL" id="KXN71979.1"/>
    </source>
</evidence>
<dbReference type="OMA" id="RHWKPNA"/>
<dbReference type="InterPro" id="IPR051972">
    <property type="entry name" value="Glutamate-rich_WD_repeat"/>
</dbReference>
<accession>A0A137PAD8</accession>
<evidence type="ECO:0000259" key="6">
    <source>
        <dbReference type="Pfam" id="PF12265"/>
    </source>
</evidence>
<keyword evidence="8" id="KW-1185">Reference proteome</keyword>
<dbReference type="OrthoDB" id="2161379at2759"/>
<dbReference type="InterPro" id="IPR001680">
    <property type="entry name" value="WD40_rpt"/>
</dbReference>
<feature type="repeat" description="WD" evidence="4">
    <location>
        <begin position="329"/>
        <end position="371"/>
    </location>
</feature>
<evidence type="ECO:0000256" key="3">
    <source>
        <dbReference type="ARBA" id="ARBA00040876"/>
    </source>
</evidence>